<dbReference type="RefSeq" id="WP_027228791.1">
    <property type="nucleotide sequence ID" value="NZ_CP017601.1"/>
</dbReference>
<gene>
    <name evidence="1" type="ORF">C3928_14690</name>
</gene>
<organism evidence="1 2">
    <name type="scientific">Legionella pneumophila</name>
    <dbReference type="NCBI Taxonomy" id="446"/>
    <lineage>
        <taxon>Bacteria</taxon>
        <taxon>Pseudomonadati</taxon>
        <taxon>Pseudomonadota</taxon>
        <taxon>Gammaproteobacteria</taxon>
        <taxon>Legionellales</taxon>
        <taxon>Legionellaceae</taxon>
        <taxon>Legionella</taxon>
    </lineage>
</organism>
<evidence type="ECO:0000313" key="2">
    <source>
        <dbReference type="Proteomes" id="UP000239239"/>
    </source>
</evidence>
<dbReference type="InterPro" id="IPR011041">
    <property type="entry name" value="Quinoprot_gluc/sorb_DH_b-prop"/>
</dbReference>
<comment type="caution">
    <text evidence="1">The sequence shown here is derived from an EMBL/GenBank/DDBJ whole genome shotgun (WGS) entry which is preliminary data.</text>
</comment>
<dbReference type="Proteomes" id="UP000239239">
    <property type="component" value="Unassembled WGS sequence"/>
</dbReference>
<dbReference type="PANTHER" id="PTHR19328">
    <property type="entry name" value="HEDGEHOG-INTERACTING PROTEIN"/>
    <property type="match status" value="1"/>
</dbReference>
<evidence type="ECO:0000313" key="1">
    <source>
        <dbReference type="EMBL" id="PPK28690.1"/>
    </source>
</evidence>
<dbReference type="SUPFAM" id="SSF50952">
    <property type="entry name" value="Soluble quinoprotein glucose dehydrogenase"/>
    <property type="match status" value="1"/>
</dbReference>
<dbReference type="Gene3D" id="2.120.10.30">
    <property type="entry name" value="TolB, C-terminal domain"/>
    <property type="match status" value="1"/>
</dbReference>
<dbReference type="OrthoDB" id="9770043at2"/>
<protein>
    <submittedName>
        <fullName evidence="1">Sorbosone dehydrogenase family protein</fullName>
    </submittedName>
</protein>
<dbReference type="InterPro" id="IPR011042">
    <property type="entry name" value="6-blade_b-propeller_TolB-like"/>
</dbReference>
<dbReference type="EMBL" id="PQWY01000021">
    <property type="protein sequence ID" value="PPK28690.1"/>
    <property type="molecule type" value="Genomic_DNA"/>
</dbReference>
<dbReference type="Pfam" id="PF07995">
    <property type="entry name" value="GSDH"/>
    <property type="match status" value="1"/>
</dbReference>
<dbReference type="PANTHER" id="PTHR19328:SF40">
    <property type="entry name" value="BLL0591 PROTEIN"/>
    <property type="match status" value="1"/>
</dbReference>
<dbReference type="InterPro" id="IPR012938">
    <property type="entry name" value="Glc/Sorbosone_DH"/>
</dbReference>
<dbReference type="AlphaFoldDB" id="A0A2S6EU69"/>
<proteinExistence type="predicted"/>
<accession>A0A2S6EU69</accession>
<sequence length="364" mass="40556">MKRFSFFSLLLISSTGLGQDLPLNLLKYPAGFTVSIYARPVVDAREMALGSKDIVFVGSRNAGKVYAVIPDKKNSHGTRVLTIASGLNMPNGVAFHQGSLYVAEVGRILRFDNIESNLNNPPKPTVVTTKLPKEKAHGWRFISFGPDGRLYIGVGAPCNVCLMDDPHYATIMIMEANGQNLEVYAKGIRNTVGFDWDPIHHNLWFTDNGRDWLGDDLPPDELNVAPRKGMDFGFPYCYGKSTADPVYGKLHSCSEFTPPVYEFPAHVAPLGMSFYTGKLFPSNYWGQIFISEHGSWNRSHKIGYQVITAKIKNNHVTEVKPFISGWLQGEKAWGRPVDTLVMPDGALLISDDYANVIYRVSYQQ</sequence>
<reference evidence="1 2" key="1">
    <citation type="submission" date="2018-02" db="EMBL/GenBank/DDBJ databases">
        <title>Draft genome sequences of four Legionella pneumophila clinical strains isolated in Ontario.</title>
        <authorList>
            <person name="Fortuna A."/>
            <person name="Ramnarine R."/>
            <person name="Li A."/>
            <person name="Frantz C."/>
            <person name="Mallo G."/>
        </authorList>
    </citation>
    <scope>NUCLEOTIDE SEQUENCE [LARGE SCALE GENOMIC DNA]</scope>
    <source>
        <strain evidence="1 2">LG61</strain>
    </source>
</reference>
<name>A0A2S6EU69_LEGPN</name>